<dbReference type="STRING" id="228230.RMCC_4286"/>
<evidence type="ECO:0000313" key="6">
    <source>
        <dbReference type="EMBL" id="GAS97320.1"/>
    </source>
</evidence>
<evidence type="ECO:0000256" key="3">
    <source>
        <dbReference type="ARBA" id="ARBA00023002"/>
    </source>
</evidence>
<evidence type="ECO:0000256" key="1">
    <source>
        <dbReference type="ARBA" id="ARBA00022630"/>
    </source>
</evidence>
<evidence type="ECO:0000256" key="2">
    <source>
        <dbReference type="ARBA" id="ARBA00022643"/>
    </source>
</evidence>
<accession>A0A117IB41</accession>
<sequence>MWVRFSISVPQFAGEAFDTVGVQDYLVRAEELGFDGGWTLEQTVGPAPLIAPLELLAYAAACTTRLRLGVAVLVTSLHDPLQLASAVTAVDRLSHGRLDLGVAPGGGFRQFPAFGVDGSSFIASFTEGLELMKAAWSDEPRLTFHGRFRDVDDLQIVPKPVQRPHPPIWFGGSAPAALARAVRHGDAFLGAGSSTTAAFAQAVRTLRRELDEQAKDAAHFTIGKRVYLIVDDDKSVAWDRVLAGLHRIYGRTTELQGVAVAGTVDDVVRGLSEVIAAGAQTLLLNPVGATVAEDREQMERLAAEVIPRLS</sequence>
<dbReference type="InterPro" id="IPR036661">
    <property type="entry name" value="Luciferase-like_sf"/>
</dbReference>
<keyword evidence="2" id="KW-0288">FMN</keyword>
<dbReference type="PANTHER" id="PTHR42847:SF4">
    <property type="entry name" value="ALKANESULFONATE MONOOXYGENASE-RELATED"/>
    <property type="match status" value="1"/>
</dbReference>
<proteinExistence type="predicted"/>
<gene>
    <name evidence="6" type="ORF">RMCC_4286</name>
</gene>
<name>A0A117IB41_MYCCR</name>
<reference evidence="7" key="2">
    <citation type="submission" date="2016-02" db="EMBL/GenBank/DDBJ databases">
        <title>Draft genome sequence of five rapidly growing Mycobacterium species.</title>
        <authorList>
            <person name="Katahira K."/>
            <person name="Gotou Y."/>
            <person name="Iida K."/>
            <person name="Ogura Y."/>
            <person name="Hayashi T."/>
        </authorList>
    </citation>
    <scope>NUCLEOTIDE SEQUENCE [LARGE SCALE GENOMIC DNA]</scope>
    <source>
        <strain evidence="7">JCM15298</strain>
    </source>
</reference>
<dbReference type="InterPro" id="IPR050172">
    <property type="entry name" value="SsuD_RutA_monooxygenase"/>
</dbReference>
<keyword evidence="4" id="KW-0503">Monooxygenase</keyword>
<dbReference type="Proteomes" id="UP000069443">
    <property type="component" value="Unassembled WGS sequence"/>
</dbReference>
<dbReference type="EMBL" id="BCSY01000071">
    <property type="protein sequence ID" value="GAS97320.1"/>
    <property type="molecule type" value="Genomic_DNA"/>
</dbReference>
<dbReference type="SUPFAM" id="SSF51679">
    <property type="entry name" value="Bacterial luciferase-like"/>
    <property type="match status" value="1"/>
</dbReference>
<keyword evidence="1" id="KW-0285">Flavoprotein</keyword>
<evidence type="ECO:0000313" key="7">
    <source>
        <dbReference type="Proteomes" id="UP000069443"/>
    </source>
</evidence>
<evidence type="ECO:0000256" key="4">
    <source>
        <dbReference type="ARBA" id="ARBA00023033"/>
    </source>
</evidence>
<dbReference type="AlphaFoldDB" id="A0A117IB41"/>
<dbReference type="Gene3D" id="3.20.20.30">
    <property type="entry name" value="Luciferase-like domain"/>
    <property type="match status" value="1"/>
</dbReference>
<organism evidence="6 7">
    <name type="scientific">Mycolicibacterium canariasense</name>
    <name type="common">Mycobacterium canariasense</name>
    <dbReference type="NCBI Taxonomy" id="228230"/>
    <lineage>
        <taxon>Bacteria</taxon>
        <taxon>Bacillati</taxon>
        <taxon>Actinomycetota</taxon>
        <taxon>Actinomycetes</taxon>
        <taxon>Mycobacteriales</taxon>
        <taxon>Mycobacteriaceae</taxon>
        <taxon>Mycolicibacterium</taxon>
    </lineage>
</organism>
<feature type="domain" description="Luciferase-like" evidence="5">
    <location>
        <begin position="22"/>
        <end position="249"/>
    </location>
</feature>
<evidence type="ECO:0000259" key="5">
    <source>
        <dbReference type="Pfam" id="PF00296"/>
    </source>
</evidence>
<dbReference type="GO" id="GO:0046306">
    <property type="term" value="P:alkanesulfonate catabolic process"/>
    <property type="evidence" value="ECO:0007669"/>
    <property type="project" value="TreeGrafter"/>
</dbReference>
<reference evidence="7" key="1">
    <citation type="journal article" date="2016" name="Genome Announc.">
        <title>Draft Genome Sequences of Five Rapidly Growing Mycobacterium Species, M. thermoresistibile, M. fortuitum subsp. acetamidolyticum, M. canariasense, M. brisbanense, and M. novocastrense.</title>
        <authorList>
            <person name="Katahira K."/>
            <person name="Ogura Y."/>
            <person name="Gotoh Y."/>
            <person name="Hayashi T."/>
        </authorList>
    </citation>
    <scope>NUCLEOTIDE SEQUENCE [LARGE SCALE GENOMIC DNA]</scope>
    <source>
        <strain evidence="7">JCM15298</strain>
    </source>
</reference>
<dbReference type="InterPro" id="IPR011251">
    <property type="entry name" value="Luciferase-like_dom"/>
</dbReference>
<keyword evidence="3" id="KW-0560">Oxidoreductase</keyword>
<comment type="caution">
    <text evidence="6">The sequence shown here is derived from an EMBL/GenBank/DDBJ whole genome shotgun (WGS) entry which is preliminary data.</text>
</comment>
<keyword evidence="7" id="KW-1185">Reference proteome</keyword>
<dbReference type="Pfam" id="PF00296">
    <property type="entry name" value="Bac_luciferase"/>
    <property type="match status" value="1"/>
</dbReference>
<dbReference type="PANTHER" id="PTHR42847">
    <property type="entry name" value="ALKANESULFONATE MONOOXYGENASE"/>
    <property type="match status" value="1"/>
</dbReference>
<protein>
    <submittedName>
        <fullName evidence="6">Luciferase-like protein</fullName>
    </submittedName>
</protein>
<dbReference type="GO" id="GO:0008726">
    <property type="term" value="F:alkanesulfonate monooxygenase activity"/>
    <property type="evidence" value="ECO:0007669"/>
    <property type="project" value="TreeGrafter"/>
</dbReference>